<dbReference type="Proteomes" id="UP001519921">
    <property type="component" value="Unassembled WGS sequence"/>
</dbReference>
<proteinExistence type="predicted"/>
<reference evidence="2 3" key="1">
    <citation type="submission" date="2021-07" db="EMBL/GenBank/DDBJ databases">
        <title>Clostridium weizhouense sp. nov., an anaerobic bacterium isolated from activated sludge of Petroleum wastewater.</title>
        <authorList>
            <person name="Li Q."/>
        </authorList>
    </citation>
    <scope>NUCLEOTIDE SEQUENCE [LARGE SCALE GENOMIC DNA]</scope>
    <source>
        <strain evidence="2 3">YB-6</strain>
    </source>
</reference>
<evidence type="ECO:0000256" key="1">
    <source>
        <dbReference type="SAM" id="Coils"/>
    </source>
</evidence>
<sequence>MKRKKKGSSLITVVIIFSVLITVGTAMLSMTVGDYKMRVKESTQIKNLYSSESGLDSAYYIIIKTFDKAAEYGDFKVKQLKAGKCQWEPHQRLYEIAKEKRDNVLNNKNSTSSECKKAKRQFNNELEELSKLEFERSFKNFISKSQNNNQASYKEKIPENFLADSITNTSYNTMSFNNREIEKNIDDNEFERMTKLEFIKLSNDNKLEPELFVYSDEDLKKINELERKLKFDEQNNEIQDALNNLKKSVDGIKLDNNEFNITITSEFKSKNENAQINGENLRRLQTSYTIVVPEYKDISFSNSITNVVLDNKVLIVGENMKVKNSNLNVKGNIFVQGKDESTDDWKTRDYDKYKGGIKLNSDSKIKLNFNGDVVTGKTFNIVNNIDVMLEGNLYATNIYLGQENRDYSKESNLNVTKSKNNKETGKVFIDNDLTLKAKNSSVKIDKFYGLNDKNIKHDKEHSHDKDAIDGRTSSSIILNGEDNNSTIEINEEAYIMGVSRINTSTKDGYSTGESIGIKDNYQAYSIPLDDTEKFEYYDPLQLLKEDDVIKKSKHFKKYWDDPNRKESVKGAGRVTLPKRNTYTVGATVYTDNGKNIVGESNFNLSDMKISDKREDYASKVYRMGKGANIDVYNSLGKDAVTVESLMYLEDIDKVDNYKLANQSGNNEKAIFNKDPNKTIIIKEGNGANEGEIEEDEDNIYVYSKAGKVNAFIATAGDVTIEGKMDFDGSMMINKDLNIIGSEEKNILYDKEVINRIQSSNKEIFDEVFAPTLNGAEGNDRSSVDVQYDLNKFIKTGLWKIKK</sequence>
<name>A0ABS7ANH7_9CLOT</name>
<comment type="caution">
    <text evidence="2">The sequence shown here is derived from an EMBL/GenBank/DDBJ whole genome shotgun (WGS) entry which is preliminary data.</text>
</comment>
<evidence type="ECO:0000313" key="2">
    <source>
        <dbReference type="EMBL" id="MBW6410208.1"/>
    </source>
</evidence>
<keyword evidence="3" id="KW-1185">Reference proteome</keyword>
<accession>A0ABS7ANH7</accession>
<protein>
    <submittedName>
        <fullName evidence="2">Uncharacterized protein</fullName>
    </submittedName>
</protein>
<keyword evidence="1" id="KW-0175">Coiled coil</keyword>
<dbReference type="EMBL" id="JAHXPT010000006">
    <property type="protein sequence ID" value="MBW6410208.1"/>
    <property type="molecule type" value="Genomic_DNA"/>
</dbReference>
<feature type="coiled-coil region" evidence="1">
    <location>
        <begin position="215"/>
        <end position="255"/>
    </location>
</feature>
<evidence type="ECO:0000313" key="3">
    <source>
        <dbReference type="Proteomes" id="UP001519921"/>
    </source>
</evidence>
<dbReference type="RefSeq" id="WP_219779342.1">
    <property type="nucleotide sequence ID" value="NZ_JAHXPT010000006.1"/>
</dbReference>
<gene>
    <name evidence="2" type="ORF">KYD98_08885</name>
</gene>
<organism evidence="2 3">
    <name type="scientific">Clostridium weizhouense</name>
    <dbReference type="NCBI Taxonomy" id="2859781"/>
    <lineage>
        <taxon>Bacteria</taxon>
        <taxon>Bacillati</taxon>
        <taxon>Bacillota</taxon>
        <taxon>Clostridia</taxon>
        <taxon>Eubacteriales</taxon>
        <taxon>Clostridiaceae</taxon>
        <taxon>Clostridium</taxon>
    </lineage>
</organism>